<dbReference type="Proteomes" id="UP000240357">
    <property type="component" value="Unassembled WGS sequence"/>
</dbReference>
<keyword evidence="4" id="KW-0808">Transferase</keyword>
<dbReference type="SUPFAM" id="SSF47384">
    <property type="entry name" value="Homodimeric domain of signal transducing histidine kinase"/>
    <property type="match status" value="1"/>
</dbReference>
<dbReference type="PANTHER" id="PTHR45436">
    <property type="entry name" value="SENSOR HISTIDINE KINASE YKOH"/>
    <property type="match status" value="1"/>
</dbReference>
<dbReference type="InterPro" id="IPR005467">
    <property type="entry name" value="His_kinase_dom"/>
</dbReference>
<evidence type="ECO:0000256" key="4">
    <source>
        <dbReference type="ARBA" id="ARBA00022679"/>
    </source>
</evidence>
<dbReference type="InterPro" id="IPR050428">
    <property type="entry name" value="TCS_sensor_his_kinase"/>
</dbReference>
<dbReference type="Gene3D" id="1.10.287.130">
    <property type="match status" value="1"/>
</dbReference>
<reference evidence="10 11" key="1">
    <citation type="submission" date="2018-03" db="EMBL/GenBank/DDBJ databases">
        <title>Adhaeribacter sp. HMF7605 Genome sequencing and assembly.</title>
        <authorList>
            <person name="Kang H."/>
            <person name="Kang J."/>
            <person name="Cha I."/>
            <person name="Kim H."/>
            <person name="Joh K."/>
        </authorList>
    </citation>
    <scope>NUCLEOTIDE SEQUENCE [LARGE SCALE GENOMIC DNA]</scope>
    <source>
        <strain evidence="10 11">HMF7605</strain>
    </source>
</reference>
<evidence type="ECO:0000256" key="3">
    <source>
        <dbReference type="ARBA" id="ARBA00022553"/>
    </source>
</evidence>
<feature type="transmembrane region" description="Helical" evidence="8">
    <location>
        <begin position="138"/>
        <end position="159"/>
    </location>
</feature>
<accession>A0A2T2YLQ0</accession>
<dbReference type="GO" id="GO:0000155">
    <property type="term" value="F:phosphorelay sensor kinase activity"/>
    <property type="evidence" value="ECO:0007669"/>
    <property type="project" value="InterPro"/>
</dbReference>
<dbReference type="EC" id="2.7.13.3" evidence="2"/>
<keyword evidence="6 10" id="KW-0418">Kinase</keyword>
<evidence type="ECO:0000313" key="11">
    <source>
        <dbReference type="Proteomes" id="UP000240357"/>
    </source>
</evidence>
<keyword evidence="11" id="KW-1185">Reference proteome</keyword>
<keyword evidence="7 8" id="KW-1133">Transmembrane helix</keyword>
<dbReference type="RefSeq" id="WP_106932608.1">
    <property type="nucleotide sequence ID" value="NZ_PYFT01000001.1"/>
</dbReference>
<dbReference type="GO" id="GO:0005886">
    <property type="term" value="C:plasma membrane"/>
    <property type="evidence" value="ECO:0007669"/>
    <property type="project" value="TreeGrafter"/>
</dbReference>
<dbReference type="InterPro" id="IPR036890">
    <property type="entry name" value="HATPase_C_sf"/>
</dbReference>
<feature type="transmembrane region" description="Helical" evidence="8">
    <location>
        <begin position="12"/>
        <end position="30"/>
    </location>
</feature>
<evidence type="ECO:0000256" key="6">
    <source>
        <dbReference type="ARBA" id="ARBA00022777"/>
    </source>
</evidence>
<dbReference type="AlphaFoldDB" id="A0A2T2YLQ0"/>
<dbReference type="PROSITE" id="PS50109">
    <property type="entry name" value="HIS_KIN"/>
    <property type="match status" value="1"/>
</dbReference>
<gene>
    <name evidence="10" type="ORF">AHMF7605_24485</name>
</gene>
<dbReference type="Pfam" id="PF00512">
    <property type="entry name" value="HisKA"/>
    <property type="match status" value="1"/>
</dbReference>
<evidence type="ECO:0000256" key="8">
    <source>
        <dbReference type="SAM" id="Phobius"/>
    </source>
</evidence>
<evidence type="ECO:0000313" key="10">
    <source>
        <dbReference type="EMBL" id="PSR56430.1"/>
    </source>
</evidence>
<dbReference type="SMART" id="SM00388">
    <property type="entry name" value="HisKA"/>
    <property type="match status" value="1"/>
</dbReference>
<evidence type="ECO:0000256" key="7">
    <source>
        <dbReference type="ARBA" id="ARBA00022989"/>
    </source>
</evidence>
<dbReference type="SUPFAM" id="SSF55874">
    <property type="entry name" value="ATPase domain of HSP90 chaperone/DNA topoisomerase II/histidine kinase"/>
    <property type="match status" value="1"/>
</dbReference>
<dbReference type="Pfam" id="PF02518">
    <property type="entry name" value="HATPase_c"/>
    <property type="match status" value="1"/>
</dbReference>
<name>A0A2T2YLQ0_9BACT</name>
<evidence type="ECO:0000256" key="2">
    <source>
        <dbReference type="ARBA" id="ARBA00012438"/>
    </source>
</evidence>
<evidence type="ECO:0000256" key="5">
    <source>
        <dbReference type="ARBA" id="ARBA00022692"/>
    </source>
</evidence>
<keyword evidence="8" id="KW-0472">Membrane</keyword>
<sequence>MSKLLNKPLKAFTIYALFVLAASIPVYLFIVDSIWLTELDEHNQIVRERIEHRLKTINFTDAAFEQSLALWNQIQPGTSLKPATTSEIKPDQHYTIRRQNEFNQERDRFRCLSVYLQVKGKPYHLLVETNVEETEETMLAIATVTLLFFLLLMGGFIFLNHKISQSIWQPFQKTLEQLKTFDLNSQCNIEFGQTNIQEFTELNQALNKLIEKNISVYRQQKEFTENASHELQTPLALIKSKLDLMLQNELLTEEQAHIIESINIPLARVSRINKNLLLLAKIENYQFDENEAVDLNQLLQQNLDLLMEHMEGKGLTVENQLRENIILKTNKSLLEILLTNLLLNAIRHTPRNGKIKVEQAIGELKIWNTGEKPLNSGNLFKRFISSSMEAPSSGLGLAIVQQICHQYHWSIRYMFQQGGHLFVIRF</sequence>
<keyword evidence="3" id="KW-0597">Phosphoprotein</keyword>
<feature type="domain" description="Histidine kinase" evidence="9">
    <location>
        <begin position="226"/>
        <end position="426"/>
    </location>
</feature>
<evidence type="ECO:0000256" key="1">
    <source>
        <dbReference type="ARBA" id="ARBA00000085"/>
    </source>
</evidence>
<dbReference type="InterPro" id="IPR003661">
    <property type="entry name" value="HisK_dim/P_dom"/>
</dbReference>
<comment type="caution">
    <text evidence="10">The sequence shown here is derived from an EMBL/GenBank/DDBJ whole genome shotgun (WGS) entry which is preliminary data.</text>
</comment>
<dbReference type="OrthoDB" id="1522504at2"/>
<evidence type="ECO:0000259" key="9">
    <source>
        <dbReference type="PROSITE" id="PS50109"/>
    </source>
</evidence>
<proteinExistence type="predicted"/>
<dbReference type="CDD" id="cd00082">
    <property type="entry name" value="HisKA"/>
    <property type="match status" value="1"/>
</dbReference>
<dbReference type="InterPro" id="IPR003594">
    <property type="entry name" value="HATPase_dom"/>
</dbReference>
<dbReference type="PANTHER" id="PTHR45436:SF5">
    <property type="entry name" value="SENSOR HISTIDINE KINASE TRCS"/>
    <property type="match status" value="1"/>
</dbReference>
<comment type="catalytic activity">
    <reaction evidence="1">
        <text>ATP + protein L-histidine = ADP + protein N-phospho-L-histidine.</text>
        <dbReference type="EC" id="2.7.13.3"/>
    </reaction>
</comment>
<dbReference type="EMBL" id="PYFT01000001">
    <property type="protein sequence ID" value="PSR56430.1"/>
    <property type="molecule type" value="Genomic_DNA"/>
</dbReference>
<organism evidence="10 11">
    <name type="scientific">Adhaeribacter arboris</name>
    <dbReference type="NCBI Taxonomy" id="2072846"/>
    <lineage>
        <taxon>Bacteria</taxon>
        <taxon>Pseudomonadati</taxon>
        <taxon>Bacteroidota</taxon>
        <taxon>Cytophagia</taxon>
        <taxon>Cytophagales</taxon>
        <taxon>Hymenobacteraceae</taxon>
        <taxon>Adhaeribacter</taxon>
    </lineage>
</organism>
<keyword evidence="5 8" id="KW-0812">Transmembrane</keyword>
<dbReference type="InterPro" id="IPR036097">
    <property type="entry name" value="HisK_dim/P_sf"/>
</dbReference>
<dbReference type="Gene3D" id="3.30.565.10">
    <property type="entry name" value="Histidine kinase-like ATPase, C-terminal domain"/>
    <property type="match status" value="1"/>
</dbReference>
<protein>
    <recommendedName>
        <fullName evidence="2">histidine kinase</fullName>
        <ecNumber evidence="2">2.7.13.3</ecNumber>
    </recommendedName>
</protein>